<proteinExistence type="inferred from homology"/>
<accession>A0A0D1Y0L9</accession>
<organism evidence="8 9">
    <name type="scientific">Verruconis gallopava</name>
    <dbReference type="NCBI Taxonomy" id="253628"/>
    <lineage>
        <taxon>Eukaryota</taxon>
        <taxon>Fungi</taxon>
        <taxon>Dikarya</taxon>
        <taxon>Ascomycota</taxon>
        <taxon>Pezizomycotina</taxon>
        <taxon>Dothideomycetes</taxon>
        <taxon>Pleosporomycetidae</taxon>
        <taxon>Venturiales</taxon>
        <taxon>Sympoventuriaceae</taxon>
        <taxon>Verruconis</taxon>
    </lineage>
</organism>
<evidence type="ECO:0000313" key="9">
    <source>
        <dbReference type="Proteomes" id="UP000053259"/>
    </source>
</evidence>
<dbReference type="GeneID" id="27308542"/>
<name>A0A0D1Y0L9_9PEZI</name>
<dbReference type="GO" id="GO:0005739">
    <property type="term" value="C:mitochondrion"/>
    <property type="evidence" value="ECO:0007669"/>
    <property type="project" value="UniProtKB-SubCell"/>
</dbReference>
<keyword evidence="9" id="KW-1185">Reference proteome</keyword>
<evidence type="ECO:0000256" key="6">
    <source>
        <dbReference type="RuleBase" id="RU368087"/>
    </source>
</evidence>
<keyword evidence="3" id="KW-0809">Transit peptide</keyword>
<comment type="function">
    <text evidence="6">Inhibits the enzyme activity of ATPase.</text>
</comment>
<dbReference type="GO" id="GO:0042030">
    <property type="term" value="F:ATPase inhibitor activity"/>
    <property type="evidence" value="ECO:0007669"/>
    <property type="project" value="InterPro"/>
</dbReference>
<evidence type="ECO:0000256" key="1">
    <source>
        <dbReference type="ARBA" id="ARBA00004173"/>
    </source>
</evidence>
<dbReference type="Pfam" id="PF04568">
    <property type="entry name" value="IATP"/>
    <property type="match status" value="1"/>
</dbReference>
<sequence length="94" mass="10769">MLRTRVPTISRSLLARRSFAYTPRIMAEGDTGAPRATGDAFTKREKAAEEMYIRQEEQAKLKALREKIKNAQKHMDELDSYIQETMKGQGGEKH</sequence>
<feature type="coiled-coil region" evidence="7">
    <location>
        <begin position="54"/>
        <end position="84"/>
    </location>
</feature>
<evidence type="ECO:0000256" key="7">
    <source>
        <dbReference type="SAM" id="Coils"/>
    </source>
</evidence>
<dbReference type="OrthoDB" id="5532350at2759"/>
<keyword evidence="4 7" id="KW-0175">Coiled coil</keyword>
<dbReference type="SUPFAM" id="SSF64602">
    <property type="entry name" value="F1 ATPase inhibitor, IF1, C-terminal domain"/>
    <property type="match status" value="1"/>
</dbReference>
<dbReference type="PANTHER" id="PTHR48417:SF1">
    <property type="entry name" value="ATP SYNTHASE F1 SUBUNIT EPSILON"/>
    <property type="match status" value="1"/>
</dbReference>
<evidence type="ECO:0000313" key="8">
    <source>
        <dbReference type="EMBL" id="KIW08611.1"/>
    </source>
</evidence>
<dbReference type="InParanoid" id="A0A0D1Y0L9"/>
<dbReference type="AlphaFoldDB" id="A0A0D1Y0L9"/>
<dbReference type="EMBL" id="KN847530">
    <property type="protein sequence ID" value="KIW08611.1"/>
    <property type="molecule type" value="Genomic_DNA"/>
</dbReference>
<dbReference type="RefSeq" id="XP_016218480.1">
    <property type="nucleotide sequence ID" value="XM_016353327.1"/>
</dbReference>
<dbReference type="VEuPathDB" id="FungiDB:PV09_00569"/>
<evidence type="ECO:0000256" key="4">
    <source>
        <dbReference type="ARBA" id="ARBA00023054"/>
    </source>
</evidence>
<comment type="subcellular location">
    <subcellularLocation>
        <location evidence="1">Mitochondrion</location>
    </subcellularLocation>
</comment>
<dbReference type="Gene3D" id="1.20.5.500">
    <property type="entry name" value="Single helix bin"/>
    <property type="match status" value="1"/>
</dbReference>
<evidence type="ECO:0000256" key="3">
    <source>
        <dbReference type="ARBA" id="ARBA00022946"/>
    </source>
</evidence>
<reference evidence="8 9" key="1">
    <citation type="submission" date="2015-01" db="EMBL/GenBank/DDBJ databases">
        <title>The Genome Sequence of Ochroconis gallopava CBS43764.</title>
        <authorList>
            <consortium name="The Broad Institute Genomics Platform"/>
            <person name="Cuomo C."/>
            <person name="de Hoog S."/>
            <person name="Gorbushina A."/>
            <person name="Stielow B."/>
            <person name="Teixiera M."/>
            <person name="Abouelleil A."/>
            <person name="Chapman S.B."/>
            <person name="Priest M."/>
            <person name="Young S.K."/>
            <person name="Wortman J."/>
            <person name="Nusbaum C."/>
            <person name="Birren B."/>
        </authorList>
    </citation>
    <scope>NUCLEOTIDE SEQUENCE [LARGE SCALE GENOMIC DNA]</scope>
    <source>
        <strain evidence="8 9">CBS 43764</strain>
    </source>
</reference>
<dbReference type="Proteomes" id="UP000053259">
    <property type="component" value="Unassembled WGS sequence"/>
</dbReference>
<comment type="similarity">
    <text evidence="2 6">Belongs to the ATPase inhibitor family.</text>
</comment>
<gene>
    <name evidence="8" type="ORF">PV09_00569</name>
</gene>
<dbReference type="FunCoup" id="A0A0D1Y0L9">
    <property type="interactions" value="126"/>
</dbReference>
<dbReference type="PANTHER" id="PTHR48417">
    <property type="entry name" value="ATP SYNTHASE F1 SUBUNIT EPSILON"/>
    <property type="match status" value="1"/>
</dbReference>
<dbReference type="InterPro" id="IPR007648">
    <property type="entry name" value="ATPase_inhibitor_mt"/>
</dbReference>
<evidence type="ECO:0000256" key="5">
    <source>
        <dbReference type="ARBA" id="ARBA00023128"/>
    </source>
</evidence>
<keyword evidence="5" id="KW-0496">Mitochondrion</keyword>
<evidence type="ECO:0000256" key="2">
    <source>
        <dbReference type="ARBA" id="ARBA00010901"/>
    </source>
</evidence>
<protein>
    <recommendedName>
        <fullName evidence="6">ATPase inhibitor, mitochondrial</fullName>
    </recommendedName>
</protein>
<dbReference type="STRING" id="253628.A0A0D1Y0L9"/>